<reference evidence="6 7" key="1">
    <citation type="submission" date="2024-02" db="EMBL/GenBank/DDBJ databases">
        <title>A draft genome for the cacao thread blight pathogen Marasmius crinis-equi.</title>
        <authorList>
            <person name="Cohen S.P."/>
            <person name="Baruah I.K."/>
            <person name="Amoako-Attah I."/>
            <person name="Bukari Y."/>
            <person name="Meinhardt L.W."/>
            <person name="Bailey B.A."/>
        </authorList>
    </citation>
    <scope>NUCLEOTIDE SEQUENCE [LARGE SCALE GENOMIC DNA]</scope>
    <source>
        <strain evidence="6 7">GH-76</strain>
    </source>
</reference>
<dbReference type="Proteomes" id="UP001465976">
    <property type="component" value="Unassembled WGS sequence"/>
</dbReference>
<gene>
    <name evidence="6" type="ORF">V5O48_014048</name>
</gene>
<evidence type="ECO:0000313" key="6">
    <source>
        <dbReference type="EMBL" id="KAL0567952.1"/>
    </source>
</evidence>
<keyword evidence="1" id="KW-0479">Metal-binding</keyword>
<comment type="caution">
    <text evidence="6">The sequence shown here is derived from an EMBL/GenBank/DDBJ whole genome shotgun (WGS) entry which is preliminary data.</text>
</comment>
<evidence type="ECO:0000259" key="4">
    <source>
        <dbReference type="PROSITE" id="PS00497"/>
    </source>
</evidence>
<evidence type="ECO:0000256" key="2">
    <source>
        <dbReference type="ARBA" id="ARBA00023008"/>
    </source>
</evidence>
<evidence type="ECO:0000256" key="1">
    <source>
        <dbReference type="ARBA" id="ARBA00022723"/>
    </source>
</evidence>
<dbReference type="PROSITE" id="PS00497">
    <property type="entry name" value="TYROSINASE_1"/>
    <property type="match status" value="1"/>
</dbReference>
<sequence length="331" mass="37300">MRFSTGLLRTFALLTFTSLLAHAQSCTNPSIRREWRQLSDDDKQAFHSATLCLRNRPSQRYEEDAVTTRADDLTWTHVVLSEQQMIHWVANFLPWHRMLLAEHERMLREECGYGGPYPYWDWTIDADANAVPTSPIWDSRTGFGGNGASTGRSEAGYQKCVTDGPYSNLTLTVGAPPFARDPNMPHCLLREWNNGQRDSNGEWVVGTMNPSGYSSQRVAQATGHSNYHDFSAALEGGPHSAVHNVVSGDMSNYFAPNDPIFFMHHANIDRIWAQWQGNDVARLSDYSGFNDARRTQPASIDDALPALDLIDGEPRVRDYMDTRAGNMCYVY</sequence>
<feature type="domain" description="Tyrosinase copper-binding" evidence="5">
    <location>
        <begin position="258"/>
        <end position="269"/>
    </location>
</feature>
<keyword evidence="7" id="KW-1185">Reference proteome</keyword>
<dbReference type="PANTHER" id="PTHR11474:SF126">
    <property type="entry name" value="TYROSINASE-LIKE PROTEIN TYR-1-RELATED"/>
    <property type="match status" value="1"/>
</dbReference>
<feature type="domain" description="Tyrosinase copper-binding" evidence="4">
    <location>
        <begin position="87"/>
        <end position="104"/>
    </location>
</feature>
<dbReference type="Gene3D" id="1.10.1280.10">
    <property type="entry name" value="Di-copper center containing domain from catechol oxidase"/>
    <property type="match status" value="1"/>
</dbReference>
<dbReference type="EMBL" id="JBAHYK010001456">
    <property type="protein sequence ID" value="KAL0567952.1"/>
    <property type="molecule type" value="Genomic_DNA"/>
</dbReference>
<dbReference type="InterPro" id="IPR050316">
    <property type="entry name" value="Tyrosinase/Hemocyanin"/>
</dbReference>
<protein>
    <recommendedName>
        <fullName evidence="4 5">Tyrosinase copper-binding domain-containing protein</fullName>
    </recommendedName>
</protein>
<keyword evidence="3" id="KW-0732">Signal</keyword>
<dbReference type="InterPro" id="IPR008922">
    <property type="entry name" value="Di-copper_centre_dom_sf"/>
</dbReference>
<proteinExistence type="predicted"/>
<dbReference type="Pfam" id="PF00264">
    <property type="entry name" value="Tyrosinase"/>
    <property type="match status" value="1"/>
</dbReference>
<feature type="non-terminal residue" evidence="6">
    <location>
        <position position="331"/>
    </location>
</feature>
<name>A0ABR3EYF0_9AGAR</name>
<keyword evidence="2" id="KW-0186">Copper</keyword>
<accession>A0ABR3EYF0</accession>
<dbReference type="InterPro" id="IPR002227">
    <property type="entry name" value="Tyrosinase_Cu-bd"/>
</dbReference>
<evidence type="ECO:0000313" key="7">
    <source>
        <dbReference type="Proteomes" id="UP001465976"/>
    </source>
</evidence>
<dbReference type="SUPFAM" id="SSF48056">
    <property type="entry name" value="Di-copper centre-containing domain"/>
    <property type="match status" value="1"/>
</dbReference>
<feature type="signal peptide" evidence="3">
    <location>
        <begin position="1"/>
        <end position="23"/>
    </location>
</feature>
<feature type="chain" id="PRO_5046972065" description="Tyrosinase copper-binding domain-containing protein" evidence="3">
    <location>
        <begin position="24"/>
        <end position="331"/>
    </location>
</feature>
<evidence type="ECO:0000256" key="3">
    <source>
        <dbReference type="SAM" id="SignalP"/>
    </source>
</evidence>
<dbReference type="PANTHER" id="PTHR11474">
    <property type="entry name" value="TYROSINASE FAMILY MEMBER"/>
    <property type="match status" value="1"/>
</dbReference>
<organism evidence="6 7">
    <name type="scientific">Marasmius crinis-equi</name>
    <dbReference type="NCBI Taxonomy" id="585013"/>
    <lineage>
        <taxon>Eukaryota</taxon>
        <taxon>Fungi</taxon>
        <taxon>Dikarya</taxon>
        <taxon>Basidiomycota</taxon>
        <taxon>Agaricomycotina</taxon>
        <taxon>Agaricomycetes</taxon>
        <taxon>Agaricomycetidae</taxon>
        <taxon>Agaricales</taxon>
        <taxon>Marasmiineae</taxon>
        <taxon>Marasmiaceae</taxon>
        <taxon>Marasmius</taxon>
    </lineage>
</organism>
<evidence type="ECO:0000259" key="5">
    <source>
        <dbReference type="PROSITE" id="PS00498"/>
    </source>
</evidence>
<dbReference type="PROSITE" id="PS00498">
    <property type="entry name" value="TYROSINASE_2"/>
    <property type="match status" value="1"/>
</dbReference>
<dbReference type="PRINTS" id="PR00092">
    <property type="entry name" value="TYROSINASE"/>
</dbReference>